<evidence type="ECO:0000256" key="1">
    <source>
        <dbReference type="SAM" id="MobiDB-lite"/>
    </source>
</evidence>
<feature type="region of interest" description="Disordered" evidence="1">
    <location>
        <begin position="138"/>
        <end position="157"/>
    </location>
</feature>
<dbReference type="OrthoDB" id="1922186at2759"/>
<feature type="compositionally biased region" description="Polar residues" evidence="1">
    <location>
        <begin position="626"/>
        <end position="642"/>
    </location>
</feature>
<dbReference type="SMART" id="SM00439">
    <property type="entry name" value="BAH"/>
    <property type="match status" value="1"/>
</dbReference>
<reference evidence="4" key="1">
    <citation type="submission" date="2011-12" db="EMBL/GenBank/DDBJ databases">
        <title>The Draft Genome of Lepisosteus oculatus.</title>
        <authorList>
            <consortium name="The Broad Institute Genome Assembly &amp; Analysis Group"/>
            <consortium name="Computational R&amp;D Group"/>
            <consortium name="and Sequencing Platform"/>
            <person name="Di Palma F."/>
            <person name="Alfoldi J."/>
            <person name="Johnson J."/>
            <person name="Berlin A."/>
            <person name="Gnerre S."/>
            <person name="Jaffe D."/>
            <person name="MacCallum I."/>
            <person name="Young S."/>
            <person name="Walker B.J."/>
            <person name="Lander E.S."/>
            <person name="Lindblad-Toh K."/>
        </authorList>
    </citation>
    <scope>NUCLEOTIDE SEQUENCE [LARGE SCALE GENOMIC DNA]</scope>
</reference>
<dbReference type="GO" id="GO:0003682">
    <property type="term" value="F:chromatin binding"/>
    <property type="evidence" value="ECO:0000318"/>
    <property type="project" value="GO_Central"/>
</dbReference>
<dbReference type="InterPro" id="IPR043151">
    <property type="entry name" value="BAH_sf"/>
</dbReference>
<dbReference type="eggNOG" id="KOG1886">
    <property type="taxonomic scope" value="Eukaryota"/>
</dbReference>
<dbReference type="PROSITE" id="PS51038">
    <property type="entry name" value="BAH"/>
    <property type="match status" value="1"/>
</dbReference>
<feature type="compositionally biased region" description="Gly residues" evidence="1">
    <location>
        <begin position="20"/>
        <end position="30"/>
    </location>
</feature>
<dbReference type="Ensembl" id="ENSLOCT00000018190.1">
    <property type="protein sequence ID" value="ENSLOCP00000018158.1"/>
    <property type="gene ID" value="ENSLOCG00000014746.1"/>
</dbReference>
<keyword evidence="4" id="KW-1185">Reference proteome</keyword>
<feature type="domain" description="BAH" evidence="2">
    <location>
        <begin position="686"/>
        <end position="838"/>
    </location>
</feature>
<dbReference type="GO" id="GO:0045892">
    <property type="term" value="P:negative regulation of DNA-templated transcription"/>
    <property type="evidence" value="ECO:0000318"/>
    <property type="project" value="GO_Central"/>
</dbReference>
<dbReference type="GO" id="GO:0000976">
    <property type="term" value="F:transcription cis-regulatory region binding"/>
    <property type="evidence" value="ECO:0000318"/>
    <property type="project" value="GO_Central"/>
</dbReference>
<accession>W5NBZ9</accession>
<dbReference type="GeneTree" id="ENSGT00390000003967"/>
<reference evidence="3" key="2">
    <citation type="submission" date="2025-08" db="UniProtKB">
        <authorList>
            <consortium name="Ensembl"/>
        </authorList>
    </citation>
    <scope>IDENTIFICATION</scope>
</reference>
<evidence type="ECO:0000259" key="2">
    <source>
        <dbReference type="PROSITE" id="PS51038"/>
    </source>
</evidence>
<sequence>MTHARQKDSLSRYPSEGRDQVGGGPHGEAMGGAWPECPLREGRTKQGVAKKGGAKESKDLSGEQDRKSYPLRKRSGVAEVGTRNCRVVLTRLEESTVQDDVNLENLSSDIHEQSCIEGQEMSTFNSCGKKTSQVCNQTLEPKTEPKPDLSSPLHEPRKRRLASLNAEAVNSLLLEREDFQQGTKNSKKPTQRLHGECVSSKELSKDPMNAGEWSDAPKGSHAPKSDSCGSPNSRKKARIDTESVKSGCPDGPAPRRLAGLNAAALLKLTSASAGNKRRVKTDCKGVCGVVGGKQHPKSRKRRHKQPTQLQLIQQGSCALCKKEGFTPKIEWEGTTGEGDGFFKLGNQCRSMLGYPMKDVKEEQTETEVDPFYCCPQEKSMEYCHRLALFLGRQPYAEPEEHSPDSLKQEFLIPTHSLAHPALTVGTHPYLCPDPCFSGYYLHIGHPGASSPPLTTGPVPYPPSTVPSVTLCPSSKLLTSAVSHPSGIPHPAFCGSVGSPCFGEACRVNGFTTAAAYRAVQPVAGRRCTFNTGCTGCSNKIKTESYITSLDGHSPAIPVSPTLPLSGCPVPTVPPAAQSVPHVQTPLSDPSQPQAQLKVARECPQSAKPPSGSRSGVRSTAGCPHLSDSQLTPGHASSTGKQQRITRRRATNGWLPIGLPIEKEVFIVGEDEPALRRCYEGVQRDGEIIRVRDTVLLRSGPRKKSLPYVAKISALWEDPKTGELMMSLFWYYRPEHTQGGRIPSMHCENEIFASRHQDENSVACIEDKCYVLTLAQYCRFCALVKRRGEGLPESAPMVPPSPEYFIPAHRRVPAHIDPDLVFLCRHVYDFRYGRILKNLQ</sequence>
<dbReference type="Proteomes" id="UP000018468">
    <property type="component" value="Unassembled WGS sequence"/>
</dbReference>
<dbReference type="InterPro" id="IPR053032">
    <property type="entry name" value="BAH_domain-containing"/>
</dbReference>
<evidence type="ECO:0000313" key="3">
    <source>
        <dbReference type="Ensembl" id="ENSLOCP00000018158.1"/>
    </source>
</evidence>
<feature type="region of interest" description="Disordered" evidence="1">
    <location>
        <begin position="179"/>
        <end position="255"/>
    </location>
</feature>
<dbReference type="CDD" id="cd04714">
    <property type="entry name" value="BAH_BAHCC1"/>
    <property type="match status" value="1"/>
</dbReference>
<dbReference type="Gene3D" id="2.30.30.490">
    <property type="match status" value="1"/>
</dbReference>
<name>W5NBZ9_LEPOC</name>
<protein>
    <submittedName>
        <fullName evidence="3">Bromo adjacent homology domain containing 1</fullName>
    </submittedName>
</protein>
<dbReference type="Bgee" id="ENSLOCG00000014746">
    <property type="expression patterns" value="Expressed in camera-type eye and 13 other cell types or tissues"/>
</dbReference>
<feature type="compositionally biased region" description="Basic and acidic residues" evidence="1">
    <location>
        <begin position="53"/>
        <end position="68"/>
    </location>
</feature>
<proteinExistence type="predicted"/>
<dbReference type="GO" id="GO:0005677">
    <property type="term" value="C:chromatin silencing complex"/>
    <property type="evidence" value="ECO:0000318"/>
    <property type="project" value="GO_Central"/>
</dbReference>
<dbReference type="Pfam" id="PF01426">
    <property type="entry name" value="BAH"/>
    <property type="match status" value="1"/>
</dbReference>
<dbReference type="GeneID" id="102696026"/>
<dbReference type="HOGENOM" id="CLU_019093_0_0_1"/>
<dbReference type="GO" id="GO:0031507">
    <property type="term" value="P:heterochromatin formation"/>
    <property type="evidence" value="ECO:0000318"/>
    <property type="project" value="GO_Central"/>
</dbReference>
<dbReference type="CTD" id="22893"/>
<reference evidence="3" key="3">
    <citation type="submission" date="2025-09" db="UniProtKB">
        <authorList>
            <consortium name="Ensembl"/>
        </authorList>
    </citation>
    <scope>IDENTIFICATION</scope>
</reference>
<dbReference type="InterPro" id="IPR001025">
    <property type="entry name" value="BAH_dom"/>
</dbReference>
<feature type="compositionally biased region" description="Polar residues" evidence="1">
    <location>
        <begin position="580"/>
        <end position="594"/>
    </location>
</feature>
<dbReference type="AlphaFoldDB" id="W5NBZ9"/>
<dbReference type="InParanoid" id="W5NBZ9"/>
<feature type="compositionally biased region" description="Basic and acidic residues" evidence="1">
    <location>
        <begin position="1"/>
        <end position="19"/>
    </location>
</feature>
<evidence type="ECO:0000313" key="4">
    <source>
        <dbReference type="Proteomes" id="UP000018468"/>
    </source>
</evidence>
<organism evidence="3 4">
    <name type="scientific">Lepisosteus oculatus</name>
    <name type="common">Spotted gar</name>
    <dbReference type="NCBI Taxonomy" id="7918"/>
    <lineage>
        <taxon>Eukaryota</taxon>
        <taxon>Metazoa</taxon>
        <taxon>Chordata</taxon>
        <taxon>Craniata</taxon>
        <taxon>Vertebrata</taxon>
        <taxon>Euteleostomi</taxon>
        <taxon>Actinopterygii</taxon>
        <taxon>Neopterygii</taxon>
        <taxon>Holostei</taxon>
        <taxon>Semionotiformes</taxon>
        <taxon>Lepisosteidae</taxon>
        <taxon>Lepisosteus</taxon>
    </lineage>
</organism>
<dbReference type="OMA" id="GRMENEM"/>
<feature type="region of interest" description="Disordered" evidence="1">
    <location>
        <begin position="1"/>
        <end position="75"/>
    </location>
</feature>
<dbReference type="STRING" id="7918.ENSLOCP00000018158"/>
<dbReference type="PANTHER" id="PTHR46576">
    <property type="entry name" value="BROMO ADJACENT HOMOLOGY DOMAIN-CONTAINING 1 PROTEIN"/>
    <property type="match status" value="1"/>
</dbReference>
<dbReference type="PANTHER" id="PTHR46576:SF1">
    <property type="entry name" value="BROMO ADJACENT HOMOLOGY DOMAIN-CONTAINING 1 PROTEIN"/>
    <property type="match status" value="1"/>
</dbReference>
<feature type="region of interest" description="Disordered" evidence="1">
    <location>
        <begin position="575"/>
        <end position="648"/>
    </location>
</feature>